<dbReference type="AlphaFoldDB" id="A0A507CG25"/>
<comment type="caution">
    <text evidence="1">The sequence shown here is derived from an EMBL/GenBank/DDBJ whole genome shotgun (WGS) entry which is preliminary data.</text>
</comment>
<evidence type="ECO:0000313" key="2">
    <source>
        <dbReference type="EMBL" id="TPX50387.1"/>
    </source>
</evidence>
<gene>
    <name evidence="1" type="ORF">SeLEV6574_g06833</name>
    <name evidence="2" type="ORF">SeMB42_g02262</name>
</gene>
<evidence type="ECO:0008006" key="5">
    <source>
        <dbReference type="Google" id="ProtNLM"/>
    </source>
</evidence>
<evidence type="ECO:0000313" key="1">
    <source>
        <dbReference type="EMBL" id="TPX40047.1"/>
    </source>
</evidence>
<reference evidence="3 4" key="1">
    <citation type="journal article" date="2019" name="Sci. Rep.">
        <title>Comparative genomics of chytrid fungi reveal insights into the obligate biotrophic and pathogenic lifestyle of Synchytrium endobioticum.</title>
        <authorList>
            <person name="van de Vossenberg B.T.L.H."/>
            <person name="Warris S."/>
            <person name="Nguyen H.D.T."/>
            <person name="van Gent-Pelzer M.P.E."/>
            <person name="Joly D.L."/>
            <person name="van de Geest H.C."/>
            <person name="Bonants P.J.M."/>
            <person name="Smith D.S."/>
            <person name="Levesque C.A."/>
            <person name="van der Lee T.A.J."/>
        </authorList>
    </citation>
    <scope>NUCLEOTIDE SEQUENCE [LARGE SCALE GENOMIC DNA]</scope>
    <source>
        <strain evidence="1 4">LEV6574</strain>
        <strain evidence="2 3">MB42</strain>
    </source>
</reference>
<dbReference type="EMBL" id="QEAN01000068">
    <property type="protein sequence ID" value="TPX50387.1"/>
    <property type="molecule type" value="Genomic_DNA"/>
</dbReference>
<evidence type="ECO:0000313" key="3">
    <source>
        <dbReference type="Proteomes" id="UP000317494"/>
    </source>
</evidence>
<organism evidence="1 4">
    <name type="scientific">Synchytrium endobioticum</name>
    <dbReference type="NCBI Taxonomy" id="286115"/>
    <lineage>
        <taxon>Eukaryota</taxon>
        <taxon>Fungi</taxon>
        <taxon>Fungi incertae sedis</taxon>
        <taxon>Chytridiomycota</taxon>
        <taxon>Chytridiomycota incertae sedis</taxon>
        <taxon>Chytridiomycetes</taxon>
        <taxon>Synchytriales</taxon>
        <taxon>Synchytriaceae</taxon>
        <taxon>Synchytrium</taxon>
    </lineage>
</organism>
<name>A0A507CG25_9FUNG</name>
<dbReference type="VEuPathDB" id="FungiDB:SeMB42_g02262"/>
<dbReference type="STRING" id="286115.A0A507CG25"/>
<dbReference type="PANTHER" id="PTHR31635">
    <property type="entry name" value="REVERSE TRANSCRIPTASE DOMAIN-CONTAINING PROTEIN-RELATED"/>
    <property type="match status" value="1"/>
</dbReference>
<proteinExistence type="predicted"/>
<dbReference type="Proteomes" id="UP000320475">
    <property type="component" value="Unassembled WGS sequence"/>
</dbReference>
<dbReference type="EMBL" id="QEAM01000419">
    <property type="protein sequence ID" value="TPX40047.1"/>
    <property type="molecule type" value="Genomic_DNA"/>
</dbReference>
<dbReference type="PANTHER" id="PTHR31635:SF196">
    <property type="entry name" value="REVERSE TRANSCRIPTASE DOMAIN-CONTAINING PROTEIN-RELATED"/>
    <property type="match status" value="1"/>
</dbReference>
<sequence length="146" mass="16660">MRKHNLQWSELGEKCTKWYVDKIRPAVMKNTVIKGLKDTSGKVLTEPEAIQNHARKYYKALFSNEETDPEIQEEILESTLKNMKTLQISKADQKLLEDPIGESEIKNALKQLKNGKAPGPDGITTEFYKKFPDIVKNSCYRSLTGS</sequence>
<dbReference type="Proteomes" id="UP000317494">
    <property type="component" value="Unassembled WGS sequence"/>
</dbReference>
<keyword evidence="3" id="KW-1185">Reference proteome</keyword>
<protein>
    <recommendedName>
        <fullName evidence="5">Reverse transcriptase domain-containing protein</fullName>
    </recommendedName>
</protein>
<evidence type="ECO:0000313" key="4">
    <source>
        <dbReference type="Proteomes" id="UP000320475"/>
    </source>
</evidence>
<dbReference type="OrthoDB" id="3067660at2759"/>
<accession>A0A507CG25</accession>